<protein>
    <submittedName>
        <fullName evidence="4">T9SS type A sorting domain-containing protein</fullName>
    </submittedName>
</protein>
<dbReference type="RefSeq" id="WP_182413487.1">
    <property type="nucleotide sequence ID" value="NZ_CP055153.1"/>
</dbReference>
<dbReference type="KEGG" id="add:HUW48_24830"/>
<evidence type="ECO:0000313" key="5">
    <source>
        <dbReference type="Proteomes" id="UP000514509"/>
    </source>
</evidence>
<dbReference type="InterPro" id="IPR026444">
    <property type="entry name" value="Secre_tail"/>
</dbReference>
<keyword evidence="2" id="KW-0812">Transmembrane</keyword>
<dbReference type="Proteomes" id="UP000514509">
    <property type="component" value="Chromosome"/>
</dbReference>
<evidence type="ECO:0000259" key="3">
    <source>
        <dbReference type="Pfam" id="PF18962"/>
    </source>
</evidence>
<dbReference type="InterPro" id="IPR011047">
    <property type="entry name" value="Quinoprotein_ADH-like_sf"/>
</dbReference>
<evidence type="ECO:0000256" key="2">
    <source>
        <dbReference type="SAM" id="Phobius"/>
    </source>
</evidence>
<dbReference type="PANTHER" id="PTHR42754">
    <property type="entry name" value="ENDOGLUCANASE"/>
    <property type="match status" value="1"/>
</dbReference>
<keyword evidence="5" id="KW-1185">Reference proteome</keyword>
<feature type="compositionally biased region" description="Basic and acidic residues" evidence="1">
    <location>
        <begin position="740"/>
        <end position="750"/>
    </location>
</feature>
<reference evidence="4 5" key="2">
    <citation type="submission" date="2020-08" db="EMBL/GenBank/DDBJ databases">
        <title>Adhaeribacter dokdonensis sp. nov., isolated from the rhizosphere of Elymus tsukushiensis, a plant native to the Dokdo Islands, Republic of Korea.</title>
        <authorList>
            <person name="Ghim S.Y."/>
        </authorList>
    </citation>
    <scope>NUCLEOTIDE SEQUENCE [LARGE SCALE GENOMIC DNA]</scope>
    <source>
        <strain evidence="4 5">KUDC8001</strain>
    </source>
</reference>
<keyword evidence="2" id="KW-1133">Transmembrane helix</keyword>
<proteinExistence type="predicted"/>
<name>A0A7L7LE75_9BACT</name>
<feature type="domain" description="Secretion system C-terminal sorting" evidence="3">
    <location>
        <begin position="1461"/>
        <end position="1536"/>
    </location>
</feature>
<accession>A0A7L7LE75</accession>
<feature type="region of interest" description="Disordered" evidence="1">
    <location>
        <begin position="257"/>
        <end position="278"/>
    </location>
</feature>
<sequence>MKTPLFQFQAAKLWRLLRTKSLWAVIIILCGFFLTPIRLTAQVKLWDKTFGGSKEDIFRAMKKTSDNGFILGGVSGSSQSGDKSQANKGGTDYWVVKLKADGSKEWDKTFGGRNVDELQSIQQTKDGGYILGGTSLSGKSGDKTEVGKGESDYWIVKLNANGTKIWDKTLGGSNSDWLTTVQQTNDGGYILGGYSHSGKSGDKSEENKQALNLHGNKQSDYWVVKIDNSGNKLWDRTIGGDGNDRLTNLVHTPDGGYLLGGSSNSEKSGDKSEPRKSDCTDDSFYFEDSFWGEPCPDYWIVKITDKGVKQWDKTYGGSSFDILNDLVVSPQGGYLLGGRADSDIGLDKSEPTRDEPNSYNEKGDYWIIKIKADGTKEWDKTFGGNKTDDLRSLLPTPDGGYLLGGYSSSSKSREMSELRKEVESFWVIKIDAQGSVLWDKTFSNVNQFIDVTQSTNEFSLEMALTSDGNCLVAGQAYSGAKEWDKSQAGYGATDFWVVKLGIPNKKVQTITFTPTDQGLSNSPFTLSAEASSGLPVTFKLVSGPATQKGNQLHFTGYGIVVVKAIQAGNATYSPVEHTTSFRVQRFPKQRDKTIGGKDADMLADMVATPDGGYLLAGSSASGTNGDKSTTSKGESDYWLVKVDKDKNKVWDKSYGGSGIETISTIIPTPDGGYLLGGTSDSGKEDDKSGLSKGMLDFWLVKVDADGTKLWDKTIGGNLNDNLTTILATPDGGFLLGGDSKSGKSGDKSESNKGILDENGQVNSDFWVVKIDSEGKKLWDKTLGEKFDDNLTSIIVTPDGNYLVGGKRDIDSDHFSDYWVVKINQQGKQLWSRAYDHEWFDQLTSMIATPDGGYLLAGNSGFEGRYPFWVIKIDANGNKIWDNLFSGSMIPCGSGCDSYFSKPIDIVAIPNGHYLLAGYTYTNQGGDRSEETRGKDDYWLLEIDENGQRISDKSFGSSSTDVLTAMVASPNGGYLLGGYSNSNADWEKSEDSKGDYDFWLVETQITAFPPSTLEAWNLRYGGNSLDNFTTVIQTADGGYLLGGYSSSKQAGDKSQGSYGKTDYWVMKTDADGNKLWDKRYGGSGREYLNSIVPTPDGGFLLGGSSDSKVDGNKTAVNKGGKDMWVVKINSSGEIQWDQSYGSRGNEDLRKIRPLPSGLYLLAGYSDSPVNRDKTQASQGGLDYWLVKIDIFYYGFKRWDKRYGGAANDYLEDAVVLENEDLLLGGTSFSSATGDKSQASQGGSDFWALRINSQGDKLWDKSYGGNDQDQLHSLLSINKDTILLAGQSASGKNGDKSQESKGGKDFWLLQVDGKGEKQWDKTYGGSSDETLRSLISDNDGGYVLGGTSFSGISGDKSQTNQGSSDYWLVKTNNQGEKLWDKRLGGNQQEELRAVWITDDGGYLLGGRSNSDVSGDRTQPSQGDNDFWLVKIAPEKTPIVAERETTPVLAISVKEPTLHLLNAYPNPAREQVTVSFTLSQTQAARVKVYDVQGREITTLFQGEAQANQMYRVEWQASNKPAGLYFLQLQTPAILQQQKLLLTK</sequence>
<reference evidence="4 5" key="1">
    <citation type="submission" date="2020-06" db="EMBL/GenBank/DDBJ databases">
        <authorList>
            <person name="Hwang Y.J."/>
        </authorList>
    </citation>
    <scope>NUCLEOTIDE SEQUENCE [LARGE SCALE GENOMIC DNA]</scope>
    <source>
        <strain evidence="4 5">KUDC8001</strain>
    </source>
</reference>
<evidence type="ECO:0000256" key="1">
    <source>
        <dbReference type="SAM" id="MobiDB-lite"/>
    </source>
</evidence>
<dbReference type="SUPFAM" id="SSF82171">
    <property type="entry name" value="DPP6 N-terminal domain-like"/>
    <property type="match status" value="1"/>
</dbReference>
<dbReference type="EMBL" id="CP055153">
    <property type="protein sequence ID" value="QMU31047.1"/>
    <property type="molecule type" value="Genomic_DNA"/>
</dbReference>
<keyword evidence="2" id="KW-0472">Membrane</keyword>
<feature type="region of interest" description="Disordered" evidence="1">
    <location>
        <begin position="737"/>
        <end position="756"/>
    </location>
</feature>
<dbReference type="PANTHER" id="PTHR42754:SF1">
    <property type="entry name" value="LIPOPROTEIN"/>
    <property type="match status" value="1"/>
</dbReference>
<organism evidence="4 5">
    <name type="scientific">Adhaeribacter radiodurans</name>
    <dbReference type="NCBI Taxonomy" id="2745197"/>
    <lineage>
        <taxon>Bacteria</taxon>
        <taxon>Pseudomonadati</taxon>
        <taxon>Bacteroidota</taxon>
        <taxon>Cytophagia</taxon>
        <taxon>Cytophagales</taxon>
        <taxon>Hymenobacteraceae</taxon>
        <taxon>Adhaeribacter</taxon>
    </lineage>
</organism>
<dbReference type="SUPFAM" id="SSF50998">
    <property type="entry name" value="Quinoprotein alcohol dehydrogenase-like"/>
    <property type="match status" value="1"/>
</dbReference>
<feature type="compositionally biased region" description="Basic and acidic residues" evidence="1">
    <location>
        <begin position="267"/>
        <end position="278"/>
    </location>
</feature>
<dbReference type="NCBIfam" id="TIGR04183">
    <property type="entry name" value="Por_Secre_tail"/>
    <property type="match status" value="1"/>
</dbReference>
<feature type="transmembrane region" description="Helical" evidence="2">
    <location>
        <begin position="21"/>
        <end position="39"/>
    </location>
</feature>
<evidence type="ECO:0000313" key="4">
    <source>
        <dbReference type="EMBL" id="QMU31047.1"/>
    </source>
</evidence>
<gene>
    <name evidence="4" type="ORF">HUW48_24830</name>
</gene>
<dbReference type="Pfam" id="PF18962">
    <property type="entry name" value="Por_Secre_tail"/>
    <property type="match status" value="1"/>
</dbReference>